<keyword evidence="6 15" id="KW-0999">Mitochondrion inner membrane</keyword>
<evidence type="ECO:0000256" key="15">
    <source>
        <dbReference type="RuleBase" id="RU367005"/>
    </source>
</evidence>
<evidence type="ECO:0000256" key="12">
    <source>
        <dbReference type="ARBA" id="ARBA00057306"/>
    </source>
</evidence>
<comment type="similarity">
    <text evidence="2 15">Belongs to the ATPase e subunit family.</text>
</comment>
<dbReference type="PANTHER" id="PTHR12427">
    <property type="entry name" value="ATP SYNTHASE E CHAIN, MITOCHONDRIAL"/>
    <property type="match status" value="1"/>
</dbReference>
<keyword evidence="5 15" id="KW-0375">Hydrogen ion transport</keyword>
<keyword evidence="10 16" id="KW-0472">Membrane</keyword>
<evidence type="ECO:0000256" key="6">
    <source>
        <dbReference type="ARBA" id="ARBA00022792"/>
    </source>
</evidence>
<keyword evidence="4 15" id="KW-0138">CF(0)</keyword>
<keyword evidence="8 15" id="KW-0406">Ion transport</keyword>
<dbReference type="Pfam" id="PF05680">
    <property type="entry name" value="ATP-synt_E"/>
    <property type="match status" value="1"/>
</dbReference>
<organism evidence="17 18">
    <name type="scientific">Nicrophorus vespilloides</name>
    <name type="common">Boreal carrion beetle</name>
    <dbReference type="NCBI Taxonomy" id="110193"/>
    <lineage>
        <taxon>Eukaryota</taxon>
        <taxon>Metazoa</taxon>
        <taxon>Ecdysozoa</taxon>
        <taxon>Arthropoda</taxon>
        <taxon>Hexapoda</taxon>
        <taxon>Insecta</taxon>
        <taxon>Pterygota</taxon>
        <taxon>Neoptera</taxon>
        <taxon>Endopterygota</taxon>
        <taxon>Coleoptera</taxon>
        <taxon>Polyphaga</taxon>
        <taxon>Staphyliniformia</taxon>
        <taxon>Silphidae</taxon>
        <taxon>Nicrophorinae</taxon>
        <taxon>Nicrophorus</taxon>
    </lineage>
</organism>
<evidence type="ECO:0000256" key="3">
    <source>
        <dbReference type="ARBA" id="ARBA00022448"/>
    </source>
</evidence>
<keyword evidence="3 15" id="KW-0813">Transport</keyword>
<keyword evidence="17" id="KW-1185">Reference proteome</keyword>
<evidence type="ECO:0000256" key="10">
    <source>
        <dbReference type="ARBA" id="ARBA00023136"/>
    </source>
</evidence>
<dbReference type="Proteomes" id="UP000695000">
    <property type="component" value="Unplaced"/>
</dbReference>
<gene>
    <name evidence="18" type="primary">LOC108563897</name>
</gene>
<dbReference type="RefSeq" id="XP_017778194.1">
    <property type="nucleotide sequence ID" value="XM_017922705.1"/>
</dbReference>
<keyword evidence="11 15" id="KW-0066">ATP synthesis</keyword>
<reference evidence="18" key="1">
    <citation type="submission" date="2025-08" db="UniProtKB">
        <authorList>
            <consortium name="RefSeq"/>
        </authorList>
    </citation>
    <scope>IDENTIFICATION</scope>
    <source>
        <tissue evidence="18">Whole Larva</tissue>
    </source>
</reference>
<comment type="subcellular location">
    <subcellularLocation>
        <location evidence="1 15">Mitochondrion inner membrane</location>
    </subcellularLocation>
</comment>
<dbReference type="InterPro" id="IPR008386">
    <property type="entry name" value="ATP_synth_F0_esu_mt"/>
</dbReference>
<evidence type="ECO:0000256" key="4">
    <source>
        <dbReference type="ARBA" id="ARBA00022547"/>
    </source>
</evidence>
<evidence type="ECO:0000256" key="14">
    <source>
        <dbReference type="ARBA" id="ARBA00074682"/>
    </source>
</evidence>
<evidence type="ECO:0000256" key="1">
    <source>
        <dbReference type="ARBA" id="ARBA00004273"/>
    </source>
</evidence>
<name>A0ABM1MUE4_NICVS</name>
<keyword evidence="16" id="KW-0812">Transmembrane</keyword>
<protein>
    <recommendedName>
        <fullName evidence="14 15">ATP synthase F(0) complex subunit e, mitochondrial</fullName>
    </recommendedName>
</protein>
<comment type="subunit">
    <text evidence="15">F-type ATPases have 2 components, CF(1) - the catalytic core - and CF(0) - the membrane proton channel. CF(1) and CF(0) have multiple subunits.</text>
</comment>
<proteinExistence type="inferred from homology"/>
<evidence type="ECO:0000256" key="13">
    <source>
        <dbReference type="ARBA" id="ARBA00064647"/>
    </source>
</evidence>
<evidence type="ECO:0000313" key="17">
    <source>
        <dbReference type="Proteomes" id="UP000695000"/>
    </source>
</evidence>
<keyword evidence="9 15" id="KW-0496">Mitochondrion</keyword>
<sequence length="83" mass="9374">MSAPALPAPVNVSPLIRFGRWGLLSAGILYGMFHQNRLSKKETAFREIEGKQKVIRDAQLAAEKKLASEREMKNLEDMMTTKK</sequence>
<keyword evidence="16" id="KW-1133">Transmembrane helix</keyword>
<dbReference type="PANTHER" id="PTHR12427:SF1">
    <property type="entry name" value="ATP SYNTHASE SUBUNIT E, MITOCHONDRIAL"/>
    <property type="match status" value="1"/>
</dbReference>
<evidence type="ECO:0000256" key="5">
    <source>
        <dbReference type="ARBA" id="ARBA00022781"/>
    </source>
</evidence>
<evidence type="ECO:0000256" key="11">
    <source>
        <dbReference type="ARBA" id="ARBA00023310"/>
    </source>
</evidence>
<dbReference type="GeneID" id="108563897"/>
<accession>A0ABM1MUE4</accession>
<feature type="transmembrane region" description="Helical" evidence="16">
    <location>
        <begin position="15"/>
        <end position="33"/>
    </location>
</feature>
<evidence type="ECO:0000256" key="2">
    <source>
        <dbReference type="ARBA" id="ARBA00007333"/>
    </source>
</evidence>
<keyword evidence="7" id="KW-0007">Acetylation</keyword>
<comment type="subunit">
    <text evidence="13">Component of the ATP synthase complex composed at least of ATP5F1A/subunit alpha, ATP5F1B/subunit beta, ATP5MC1/subunit c (homooctomer), MT-ATP6/subunit a, MT-ATP8/subunit 8, ATP5ME/subunit e, ATP5MF/subunit f, ATP5MG/subunit g, ATP5MK/subunit k, ATP5MJ/subunit j, ATP5F1C/subunit gamma, ATP5F1D/subunit delta, ATP5F1E/subunit epsilon, ATP5PF/subunit F6, ATP5PB/subunit b, ATP5PD/subunit d, ATP5PO/subunit OSCP. ATP synthase complex consists of a soluble F(1) head domain (subunits alpha(3) and beta(3)) - the catalytic core - and a membrane F(0) domain - the membrane proton channel (subunits c, a, 8, e, f, g, k and j). These two domains are linked by a central stalk (subunits gamma, delta, and epsilon) rotating inside the F1 region and a stationary peripheral stalk (subunits F6, b, d, and OSCP).</text>
</comment>
<evidence type="ECO:0000313" key="18">
    <source>
        <dbReference type="RefSeq" id="XP_017778194.1"/>
    </source>
</evidence>
<comment type="function">
    <text evidence="12 15">Subunit e, of the mitochondrial membrane ATP synthase complex (F(1)F(0) ATP synthase or Complex V) that produces ATP from ADP in the presence of a proton gradient across the membrane which is generated by electron transport complexes of the respiratory chain. ATP synthase complex consist of a soluble F(1) head domain - the catalytic core - and a membrane F(1) domain - the membrane proton channel. These two domains are linked by a central stalk rotating inside the F(1) region and a stationary peripheral stalk. During catalysis, ATP synthesis in the catalytic domain of F(1) is coupled via a rotary mechanism of the central stalk subunits to proton translocation. In vivo, can only synthesize ATP although its ATP hydrolase activity can be activated artificially in vitro. Part of the complex F(0) domain.</text>
</comment>
<evidence type="ECO:0000256" key="7">
    <source>
        <dbReference type="ARBA" id="ARBA00022990"/>
    </source>
</evidence>
<evidence type="ECO:0000256" key="9">
    <source>
        <dbReference type="ARBA" id="ARBA00023128"/>
    </source>
</evidence>
<evidence type="ECO:0000256" key="16">
    <source>
        <dbReference type="SAM" id="Phobius"/>
    </source>
</evidence>
<evidence type="ECO:0000256" key="8">
    <source>
        <dbReference type="ARBA" id="ARBA00023065"/>
    </source>
</evidence>